<organism evidence="1 2">
    <name type="scientific">Portunus trituberculatus</name>
    <name type="common">Swimming crab</name>
    <name type="synonym">Neptunus trituberculatus</name>
    <dbReference type="NCBI Taxonomy" id="210409"/>
    <lineage>
        <taxon>Eukaryota</taxon>
        <taxon>Metazoa</taxon>
        <taxon>Ecdysozoa</taxon>
        <taxon>Arthropoda</taxon>
        <taxon>Crustacea</taxon>
        <taxon>Multicrustacea</taxon>
        <taxon>Malacostraca</taxon>
        <taxon>Eumalacostraca</taxon>
        <taxon>Eucarida</taxon>
        <taxon>Decapoda</taxon>
        <taxon>Pleocyemata</taxon>
        <taxon>Brachyura</taxon>
        <taxon>Eubrachyura</taxon>
        <taxon>Portunoidea</taxon>
        <taxon>Portunidae</taxon>
        <taxon>Portuninae</taxon>
        <taxon>Portunus</taxon>
    </lineage>
</organism>
<reference evidence="1 2" key="1">
    <citation type="submission" date="2019-05" db="EMBL/GenBank/DDBJ databases">
        <title>Another draft genome of Portunus trituberculatus and its Hox gene families provides insights of decapod evolution.</title>
        <authorList>
            <person name="Jeong J.-H."/>
            <person name="Song I."/>
            <person name="Kim S."/>
            <person name="Choi T."/>
            <person name="Kim D."/>
            <person name="Ryu S."/>
            <person name="Kim W."/>
        </authorList>
    </citation>
    <scope>NUCLEOTIDE SEQUENCE [LARGE SCALE GENOMIC DNA]</scope>
    <source>
        <tissue evidence="1">Muscle</tissue>
    </source>
</reference>
<name>A0A5B7F5H9_PORTR</name>
<evidence type="ECO:0000313" key="2">
    <source>
        <dbReference type="Proteomes" id="UP000324222"/>
    </source>
</evidence>
<sequence length="66" mass="7430">MGGGVTWWGDSTRDLINDASTRVVTRCPTSRNPCSDRLISVSVHQSTLSKLRSHSSQRVNWMKVDR</sequence>
<dbReference type="Proteomes" id="UP000324222">
    <property type="component" value="Unassembled WGS sequence"/>
</dbReference>
<gene>
    <name evidence="1" type="ORF">E2C01_033909</name>
</gene>
<protein>
    <submittedName>
        <fullName evidence="1">Uncharacterized protein</fullName>
    </submittedName>
</protein>
<dbReference type="EMBL" id="VSRR010004662">
    <property type="protein sequence ID" value="MPC40353.1"/>
    <property type="molecule type" value="Genomic_DNA"/>
</dbReference>
<evidence type="ECO:0000313" key="1">
    <source>
        <dbReference type="EMBL" id="MPC40353.1"/>
    </source>
</evidence>
<dbReference type="AlphaFoldDB" id="A0A5B7F5H9"/>
<comment type="caution">
    <text evidence="1">The sequence shown here is derived from an EMBL/GenBank/DDBJ whole genome shotgun (WGS) entry which is preliminary data.</text>
</comment>
<accession>A0A5B7F5H9</accession>
<keyword evidence="2" id="KW-1185">Reference proteome</keyword>
<proteinExistence type="predicted"/>